<comment type="caution">
    <text evidence="2">The sequence shown here is derived from an EMBL/GenBank/DDBJ whole genome shotgun (WGS) entry which is preliminary data.</text>
</comment>
<name>A0A399EKT2_9DEIN</name>
<keyword evidence="3" id="KW-1185">Reference proteome</keyword>
<evidence type="ECO:0000313" key="3">
    <source>
        <dbReference type="Proteomes" id="UP000265715"/>
    </source>
</evidence>
<reference evidence="2 3" key="1">
    <citation type="submission" date="2018-08" db="EMBL/GenBank/DDBJ databases">
        <title>Meiothermus terrae DSM 26712 genome sequencing project.</title>
        <authorList>
            <person name="Da Costa M.S."/>
            <person name="Albuquerque L."/>
            <person name="Raposo P."/>
            <person name="Froufe H.J.C."/>
            <person name="Barroso C.S."/>
            <person name="Egas C."/>
        </authorList>
    </citation>
    <scope>NUCLEOTIDE SEQUENCE [LARGE SCALE GENOMIC DNA]</scope>
    <source>
        <strain evidence="2 3">DSM 26712</strain>
    </source>
</reference>
<evidence type="ECO:0000313" key="2">
    <source>
        <dbReference type="EMBL" id="RIH84588.1"/>
    </source>
</evidence>
<evidence type="ECO:0000256" key="1">
    <source>
        <dbReference type="SAM" id="MobiDB-lite"/>
    </source>
</evidence>
<dbReference type="Proteomes" id="UP000265715">
    <property type="component" value="Unassembled WGS sequence"/>
</dbReference>
<feature type="region of interest" description="Disordered" evidence="1">
    <location>
        <begin position="46"/>
        <end position="84"/>
    </location>
</feature>
<accession>A0A399EKT2</accession>
<organism evidence="2 3">
    <name type="scientific">Calidithermus terrae</name>
    <dbReference type="NCBI Taxonomy" id="1408545"/>
    <lineage>
        <taxon>Bacteria</taxon>
        <taxon>Thermotogati</taxon>
        <taxon>Deinococcota</taxon>
        <taxon>Deinococci</taxon>
        <taxon>Thermales</taxon>
        <taxon>Thermaceae</taxon>
        <taxon>Calidithermus</taxon>
    </lineage>
</organism>
<sequence length="84" mass="9415">MEIDAVVTLRLEVPDDTDLDDLVLEIDEEGRIQFVAGGEVVADGASITDYSLDDVEELDEDDEDDDYDDEDEDEEDEDEQEGAQ</sequence>
<dbReference type="AlphaFoldDB" id="A0A399EKT2"/>
<proteinExistence type="predicted"/>
<gene>
    <name evidence="2" type="ORF">Mterra_01934</name>
</gene>
<protein>
    <submittedName>
        <fullName evidence="2">Uncharacterized protein</fullName>
    </submittedName>
</protein>
<feature type="compositionally biased region" description="Acidic residues" evidence="1">
    <location>
        <begin position="51"/>
        <end position="84"/>
    </location>
</feature>
<dbReference type="EMBL" id="QXDL01000071">
    <property type="protein sequence ID" value="RIH84588.1"/>
    <property type="molecule type" value="Genomic_DNA"/>
</dbReference>